<feature type="region of interest" description="Disordered" evidence="1">
    <location>
        <begin position="275"/>
        <end position="298"/>
    </location>
</feature>
<feature type="compositionally biased region" description="Low complexity" evidence="1">
    <location>
        <begin position="278"/>
        <end position="292"/>
    </location>
</feature>
<evidence type="ECO:0000313" key="2">
    <source>
        <dbReference type="Proteomes" id="UP001652620"/>
    </source>
</evidence>
<gene>
    <name evidence="3" type="primary">LOC125778407</name>
</gene>
<protein>
    <submittedName>
        <fullName evidence="3">Transcription factor mef2A-like</fullName>
    </submittedName>
</protein>
<dbReference type="RefSeq" id="XP_049311721.1">
    <property type="nucleotide sequence ID" value="XM_049455764.1"/>
</dbReference>
<proteinExistence type="predicted"/>
<accession>A0ABM3JR58</accession>
<feature type="compositionally biased region" description="Low complexity" evidence="1">
    <location>
        <begin position="376"/>
        <end position="419"/>
    </location>
</feature>
<name>A0ABM3JR58_BACDO</name>
<dbReference type="Proteomes" id="UP001652620">
    <property type="component" value="Chromosome 4"/>
</dbReference>
<sequence>MIVNMPVTPSGHSPNPLPATAATTNCHDGSSPTHCEYNFLKRKFDGECDLSDCSANVTVSESSNADYQNSTACTTPAWKKRHLQETTSDTTDANSCYNNNATNNYNIYSQHTHNETQMLIDAIQTDENVQNEICVSTSASNATNNNCTTINNNNNNDKANNNNNNNSNNNSNMTFNLISGSSSFINDLFAYDANLIVPVTASLVSQPTNGSADSTLPTFVTPSNVCVNTNYDDGSNWQATDLLELDHRYNSGLQTEIAHLHPTVALKAAEESTLSVVQQSQKHPHPLQQQQQMEASNQSQFLIPEKQVSSPNGNTALSRYRTLPAGGQFFQTQPTQQSMLAQSNTLTDTDADFEDRNLSWLLNFKFDEFPHLSPDLGGNSNNNSRTNTLNNGLHHRNTCSPTSSHKSSSCSPQSSTPHSGVQQNVNDYMRSPKGTTKAGKKFEELVMEVTAEVDGNDMMVAENVVVENSPQRTPKKPPFTYTELIEYALEDKGELTVSGIYQWIS</sequence>
<keyword evidence="2" id="KW-1185">Reference proteome</keyword>
<feature type="region of interest" description="Disordered" evidence="1">
    <location>
        <begin position="374"/>
        <end position="436"/>
    </location>
</feature>
<reference evidence="3" key="1">
    <citation type="submission" date="2025-08" db="UniProtKB">
        <authorList>
            <consortium name="RefSeq"/>
        </authorList>
    </citation>
    <scope>IDENTIFICATION</scope>
    <source>
        <tissue evidence="3">Adult</tissue>
    </source>
</reference>
<dbReference type="GeneID" id="125778407"/>
<evidence type="ECO:0000313" key="3">
    <source>
        <dbReference type="RefSeq" id="XP_049311721.1"/>
    </source>
</evidence>
<evidence type="ECO:0000256" key="1">
    <source>
        <dbReference type="SAM" id="MobiDB-lite"/>
    </source>
</evidence>
<organism evidence="2 3">
    <name type="scientific">Bactrocera dorsalis</name>
    <name type="common">Oriental fruit fly</name>
    <name type="synonym">Dacus dorsalis</name>
    <dbReference type="NCBI Taxonomy" id="27457"/>
    <lineage>
        <taxon>Eukaryota</taxon>
        <taxon>Metazoa</taxon>
        <taxon>Ecdysozoa</taxon>
        <taxon>Arthropoda</taxon>
        <taxon>Hexapoda</taxon>
        <taxon>Insecta</taxon>
        <taxon>Pterygota</taxon>
        <taxon>Neoptera</taxon>
        <taxon>Endopterygota</taxon>
        <taxon>Diptera</taxon>
        <taxon>Brachycera</taxon>
        <taxon>Muscomorpha</taxon>
        <taxon>Tephritoidea</taxon>
        <taxon>Tephritidae</taxon>
        <taxon>Bactrocera</taxon>
        <taxon>Bactrocera</taxon>
    </lineage>
</organism>